<dbReference type="OrthoDB" id="206507at2157"/>
<name>L9ZNI4_9EURY</name>
<accession>L9ZNI4</accession>
<reference evidence="1 2" key="1">
    <citation type="journal article" date="2014" name="PLoS Genet.">
        <title>Phylogenetically driven sequencing of extremely halophilic archaea reveals strategies for static and dynamic osmo-response.</title>
        <authorList>
            <person name="Becker E.A."/>
            <person name="Seitzer P.M."/>
            <person name="Tritt A."/>
            <person name="Larsen D."/>
            <person name="Krusor M."/>
            <person name="Yao A.I."/>
            <person name="Wu D."/>
            <person name="Madern D."/>
            <person name="Eisen J.A."/>
            <person name="Darling A.E."/>
            <person name="Facciotti M.T."/>
        </authorList>
    </citation>
    <scope>NUCLEOTIDE SEQUENCE [LARGE SCALE GENOMIC DNA]</scope>
    <source>
        <strain evidence="1 2">JCM 10989</strain>
    </source>
</reference>
<dbReference type="EMBL" id="AOIM01000041">
    <property type="protein sequence ID" value="ELY87626.1"/>
    <property type="molecule type" value="Genomic_DNA"/>
</dbReference>
<evidence type="ECO:0000313" key="2">
    <source>
        <dbReference type="Proteomes" id="UP000011519"/>
    </source>
</evidence>
<dbReference type="RefSeq" id="WP_006654545.1">
    <property type="nucleotide sequence ID" value="NZ_AOIM01000041.1"/>
</dbReference>
<evidence type="ECO:0000313" key="1">
    <source>
        <dbReference type="EMBL" id="ELY87626.1"/>
    </source>
</evidence>
<dbReference type="PROSITE" id="PS51257">
    <property type="entry name" value="PROKAR_LIPOPROTEIN"/>
    <property type="match status" value="1"/>
</dbReference>
<proteinExistence type="predicted"/>
<keyword evidence="2" id="KW-1185">Reference proteome</keyword>
<comment type="caution">
    <text evidence="1">The sequence shown here is derived from an EMBL/GenBank/DDBJ whole genome shotgun (WGS) entry which is preliminary data.</text>
</comment>
<gene>
    <name evidence="1" type="ORF">C483_17043</name>
</gene>
<sequence length="220" mass="24012">MDRRTLLTAASVGTISTLSGCLADTTDDAVLETGSADIEWPNVTVSTTIGDEELAAAFAFEGKVTRQPTAANPPQLTLEVRNDGDDPYEVEIPYPYPWRHYGGIHANEAAAIHLIPDDTENLSADPDQDQPDEWVPEAPTDGCWTAKTEIRPVWPDVGYPTVELHPGEQKGGTFTVLSSPRNNMCFPRGTYEFSDERLTIGHPEDAALDLTLRLSVTDSE</sequence>
<dbReference type="Proteomes" id="UP000011519">
    <property type="component" value="Unassembled WGS sequence"/>
</dbReference>
<dbReference type="AlphaFoldDB" id="L9ZNI4"/>
<dbReference type="PATRIC" id="fig|1227493.4.peg.3428"/>
<protein>
    <submittedName>
        <fullName evidence="1">Uncharacterized protein</fullName>
    </submittedName>
</protein>
<organism evidence="1 2">
    <name type="scientific">Natrialba hulunbeirensis JCM 10989</name>
    <dbReference type="NCBI Taxonomy" id="1227493"/>
    <lineage>
        <taxon>Archaea</taxon>
        <taxon>Methanobacteriati</taxon>
        <taxon>Methanobacteriota</taxon>
        <taxon>Stenosarchaea group</taxon>
        <taxon>Halobacteria</taxon>
        <taxon>Halobacteriales</taxon>
        <taxon>Natrialbaceae</taxon>
        <taxon>Natrialba</taxon>
    </lineage>
</organism>